<comment type="caution">
    <text evidence="17">The sequence shown here is derived from an EMBL/GenBank/DDBJ whole genome shotgun (WGS) entry which is preliminary data.</text>
</comment>
<evidence type="ECO:0000256" key="7">
    <source>
        <dbReference type="ARBA" id="ARBA00022842"/>
    </source>
</evidence>
<keyword evidence="12" id="KW-0175">Coiled coil</keyword>
<dbReference type="InterPro" id="IPR004085">
    <property type="entry name" value="TopoVI_A"/>
</dbReference>
<feature type="coiled-coil region" evidence="12">
    <location>
        <begin position="114"/>
        <end position="148"/>
    </location>
</feature>
<dbReference type="Proteomes" id="UP000265515">
    <property type="component" value="Unassembled WGS sequence"/>
</dbReference>
<comment type="similarity">
    <text evidence="3 11">Belongs to the TOP6A family.</text>
</comment>
<keyword evidence="8 11" id="KW-0799">Topoisomerase</keyword>
<dbReference type="InterPro" id="IPR036078">
    <property type="entry name" value="Spo11/TopoVI_A_sf"/>
</dbReference>
<keyword evidence="7" id="KW-0460">Magnesium</keyword>
<dbReference type="PANTHER" id="PTHR10848">
    <property type="entry name" value="MEIOTIC RECOMBINATION PROTEIN SPO11"/>
    <property type="match status" value="1"/>
</dbReference>
<keyword evidence="5" id="KW-0479">Metal-binding</keyword>
<organism evidence="17 18">
    <name type="scientific">Chara braunii</name>
    <name type="common">Braun's stonewort</name>
    <dbReference type="NCBI Taxonomy" id="69332"/>
    <lineage>
        <taxon>Eukaryota</taxon>
        <taxon>Viridiplantae</taxon>
        <taxon>Streptophyta</taxon>
        <taxon>Charophyceae</taxon>
        <taxon>Charales</taxon>
        <taxon>Characeae</taxon>
        <taxon>Chara</taxon>
    </lineage>
</organism>
<evidence type="ECO:0000256" key="5">
    <source>
        <dbReference type="ARBA" id="ARBA00022723"/>
    </source>
</evidence>
<dbReference type="GO" id="GO:0006265">
    <property type="term" value="P:DNA topological change"/>
    <property type="evidence" value="ECO:0007669"/>
    <property type="project" value="InterPro"/>
</dbReference>
<dbReference type="OrthoDB" id="5377392at2759"/>
<dbReference type="PROSITE" id="PS52041">
    <property type="entry name" value="TOPO_IIB"/>
    <property type="match status" value="1"/>
</dbReference>
<feature type="active site" description="O-(5'-phospho-DNA)-tyrosine intermediate" evidence="11">
    <location>
        <position position="716"/>
    </location>
</feature>
<dbReference type="EMBL" id="BFEA01000228">
    <property type="protein sequence ID" value="GBG75658.1"/>
    <property type="molecule type" value="Genomic_DNA"/>
</dbReference>
<keyword evidence="10 11" id="KW-0413">Isomerase</keyword>
<dbReference type="InterPro" id="IPR036388">
    <property type="entry name" value="WH-like_DNA-bd_sf"/>
</dbReference>
<feature type="compositionally biased region" description="Low complexity" evidence="13">
    <location>
        <begin position="321"/>
        <end position="331"/>
    </location>
</feature>
<evidence type="ECO:0000256" key="1">
    <source>
        <dbReference type="ARBA" id="ARBA00000185"/>
    </source>
</evidence>
<feature type="coiled-coil region" evidence="12">
    <location>
        <begin position="4"/>
        <end position="87"/>
    </location>
</feature>
<dbReference type="PANTHER" id="PTHR10848:SF3">
    <property type="entry name" value="MEIOTIC RECOMBINATION PROTEIN SPO11-1"/>
    <property type="match status" value="1"/>
</dbReference>
<evidence type="ECO:0000256" key="3">
    <source>
        <dbReference type="ARBA" id="ARBA00006559"/>
    </source>
</evidence>
<keyword evidence="9 11" id="KW-0238">DNA-binding</keyword>
<feature type="region of interest" description="Disordered" evidence="13">
    <location>
        <begin position="580"/>
        <end position="604"/>
    </location>
</feature>
<dbReference type="SUPFAM" id="SSF56726">
    <property type="entry name" value="DNA topoisomerase IV, alpha subunit"/>
    <property type="match status" value="1"/>
</dbReference>
<dbReference type="Pfam" id="PF20768">
    <property type="entry name" value="Topo_VI_alpha"/>
    <property type="match status" value="1"/>
</dbReference>
<dbReference type="GO" id="GO:0042138">
    <property type="term" value="P:meiotic DNA double-strand break formation"/>
    <property type="evidence" value="ECO:0007669"/>
    <property type="project" value="TreeGrafter"/>
</dbReference>
<evidence type="ECO:0000256" key="13">
    <source>
        <dbReference type="SAM" id="MobiDB-lite"/>
    </source>
</evidence>
<dbReference type="EC" id="5.6.2.2" evidence="4"/>
<dbReference type="Gramene" id="GBG75658">
    <property type="protein sequence ID" value="GBG75658"/>
    <property type="gene ID" value="CBR_g20285"/>
</dbReference>
<gene>
    <name evidence="17" type="ORF">CBR_g20285</name>
</gene>
<proteinExistence type="inferred from homology"/>
<evidence type="ECO:0000256" key="4">
    <source>
        <dbReference type="ARBA" id="ARBA00012895"/>
    </source>
</evidence>
<comment type="cofactor">
    <cofactor evidence="2">
        <name>Mg(2+)</name>
        <dbReference type="ChEBI" id="CHEBI:18420"/>
    </cofactor>
</comment>
<evidence type="ECO:0000256" key="6">
    <source>
        <dbReference type="ARBA" id="ARBA00022741"/>
    </source>
</evidence>
<name>A0A388L061_CHABU</name>
<dbReference type="InterPro" id="IPR013049">
    <property type="entry name" value="Spo11/TopoVI_A_N"/>
</dbReference>
<evidence type="ECO:0000259" key="15">
    <source>
        <dbReference type="Pfam" id="PF20768"/>
    </source>
</evidence>
<dbReference type="Gene3D" id="3.40.1360.10">
    <property type="match status" value="2"/>
</dbReference>
<sequence length="941" mass="103472">MQRLSFVEAERSRLAAEVKELRCELEKERVAAKKGQRASALLSQYRIAIVRVRAQNAALREQAATERASIEEEIQALQERIRTKEAAHAAEIAQLQIDAKKQTAKAVIEVSSSKQRLLAELEETRGRCMLLEKQFDELRANYSALQAMIIAQKEDIRAAMDLILKRKGAVGGEVRETGSMNAGPGGQSLASGSSLRSNMARRVDGNAEWRRVTKTSNERECLANRTRQFTRLGGKGGASGSVRDGSGWDGCTSSAPRGLNGRSTLPRSGGANERTCGLSSMPSASMSHSLQRLAEANEPTCRTSSMPSTSVAHSLPEEHAAASAPHHAGSSRLPPERAQLPRSSLWQCEPAPASASVPGQTLGGAGSLSTSAQETTLPKRCATDGASIRVDFADSKHSPQFDGQPEKREWVLGHSGLSLPMSGKFPSAARNAADGYHHDHSEPSRLPPIEDGDGDSLRAFSSPLSSPFTGHLGPEAQASLKSRTLPIPPVHCLQEELDHDLGLAKNWEMEEELLDEENISAFPREASFSWEYPEPTGKENCADLILEDNYITSTRAPPVYHTCDDIWKGKGRDRNPTGLLFDTGSGQTEWGSTADAVSPGERGKHEDRIVKEVTAPAADQGVRFKSVVEETGSKWSRGFGKHSTGFENEMDKGVEDGHARPRAMRTVDDCAEKLHQDMSLLDQEIAEKTAITTRILQLVHQLCMKRIHVTKRDLFYTDVKLFQDQGQSDHVLDDVSCLLGCTRSSLNVVASEKGVVVGRLRFVEDGDMIDCTKMGVGGKAIPPNIDKVKDFESDATFILLVEKDAAFMRLAEDRFYNRFPCVIVTAKGQPDVATRLFLKKMKSDLKIPVLGLVDSDPYGLKILSVYRIPEQCRLAMTESDIKTGKDLLEEDFIKKDPKWHQELELMVRTKEKAEIQALSSFGFQYLSEVYLPLKLQEGDWI</sequence>
<reference evidence="17 18" key="1">
    <citation type="journal article" date="2018" name="Cell">
        <title>The Chara Genome: Secondary Complexity and Implications for Plant Terrestrialization.</title>
        <authorList>
            <person name="Nishiyama T."/>
            <person name="Sakayama H."/>
            <person name="Vries J.D."/>
            <person name="Buschmann H."/>
            <person name="Saint-Marcoux D."/>
            <person name="Ullrich K.K."/>
            <person name="Haas F.B."/>
            <person name="Vanderstraeten L."/>
            <person name="Becker D."/>
            <person name="Lang D."/>
            <person name="Vosolsobe S."/>
            <person name="Rombauts S."/>
            <person name="Wilhelmsson P.K.I."/>
            <person name="Janitza P."/>
            <person name="Kern R."/>
            <person name="Heyl A."/>
            <person name="Rumpler F."/>
            <person name="Villalobos L.I.A.C."/>
            <person name="Clay J.M."/>
            <person name="Skokan R."/>
            <person name="Toyoda A."/>
            <person name="Suzuki Y."/>
            <person name="Kagoshima H."/>
            <person name="Schijlen E."/>
            <person name="Tajeshwar N."/>
            <person name="Catarino B."/>
            <person name="Hetherington A.J."/>
            <person name="Saltykova A."/>
            <person name="Bonnot C."/>
            <person name="Breuninger H."/>
            <person name="Symeonidi A."/>
            <person name="Radhakrishnan G.V."/>
            <person name="Van Nieuwerburgh F."/>
            <person name="Deforce D."/>
            <person name="Chang C."/>
            <person name="Karol K.G."/>
            <person name="Hedrich R."/>
            <person name="Ulvskov P."/>
            <person name="Glockner G."/>
            <person name="Delwiche C.F."/>
            <person name="Petrasek J."/>
            <person name="Van de Peer Y."/>
            <person name="Friml J."/>
            <person name="Beilby M."/>
            <person name="Dolan L."/>
            <person name="Kohara Y."/>
            <person name="Sugano S."/>
            <person name="Fujiyama A."/>
            <person name="Delaux P.-M."/>
            <person name="Quint M."/>
            <person name="TheiBen G."/>
            <person name="Hagemann M."/>
            <person name="Harholt J."/>
            <person name="Dunand C."/>
            <person name="Zachgo S."/>
            <person name="Langdale J."/>
            <person name="Maumus F."/>
            <person name="Straeten D.V.D."/>
            <person name="Gould S.B."/>
            <person name="Rensing S.A."/>
        </authorList>
    </citation>
    <scope>NUCLEOTIDE SEQUENCE [LARGE SCALE GENOMIC DNA]</scope>
    <source>
        <strain evidence="17 18">S276</strain>
    </source>
</reference>
<dbReference type="GO" id="GO:0046872">
    <property type="term" value="F:metal ion binding"/>
    <property type="evidence" value="ECO:0007669"/>
    <property type="project" value="UniProtKB-KW"/>
</dbReference>
<keyword evidence="6" id="KW-0547">Nucleotide-binding</keyword>
<dbReference type="AlphaFoldDB" id="A0A388L061"/>
<feature type="compositionally biased region" description="Polar residues" evidence="13">
    <location>
        <begin position="367"/>
        <end position="376"/>
    </location>
</feature>
<evidence type="ECO:0000256" key="12">
    <source>
        <dbReference type="SAM" id="Coils"/>
    </source>
</evidence>
<evidence type="ECO:0000313" key="17">
    <source>
        <dbReference type="EMBL" id="GBG75658.1"/>
    </source>
</evidence>
<evidence type="ECO:0000256" key="2">
    <source>
        <dbReference type="ARBA" id="ARBA00001946"/>
    </source>
</evidence>
<feature type="compositionally biased region" description="Low complexity" evidence="13">
    <location>
        <begin position="279"/>
        <end position="289"/>
    </location>
</feature>
<feature type="domain" description="Spo11/DNA topoisomerase VI subunit A N-terminal" evidence="14">
    <location>
        <begin position="688"/>
        <end position="748"/>
    </location>
</feature>
<feature type="region of interest" description="Disordered" evidence="13">
    <location>
        <begin position="175"/>
        <end position="196"/>
    </location>
</feature>
<dbReference type="CDD" id="cd00223">
    <property type="entry name" value="TOPRIM_TopoIIB_SPO"/>
    <property type="match status" value="1"/>
</dbReference>
<evidence type="ECO:0000313" key="18">
    <source>
        <dbReference type="Proteomes" id="UP000265515"/>
    </source>
</evidence>
<comment type="catalytic activity">
    <reaction evidence="1 11">
        <text>ATP-dependent breakage, passage and rejoining of double-stranded DNA.</text>
        <dbReference type="EC" id="5.6.2.2"/>
    </reaction>
</comment>
<dbReference type="GO" id="GO:0003918">
    <property type="term" value="F:DNA topoisomerase type II (double strand cut, ATP-hydrolyzing) activity"/>
    <property type="evidence" value="ECO:0007669"/>
    <property type="project" value="UniProtKB-UniRule"/>
</dbReference>
<dbReference type="GO" id="GO:0005524">
    <property type="term" value="F:ATP binding"/>
    <property type="evidence" value="ECO:0007669"/>
    <property type="project" value="InterPro"/>
</dbReference>
<protein>
    <recommendedName>
        <fullName evidence="4">DNA topoisomerase (ATP-hydrolyzing)</fullName>
        <ecNumber evidence="4">5.6.2.2</ecNumber>
    </recommendedName>
</protein>
<dbReference type="Pfam" id="PF04406">
    <property type="entry name" value="TP6A_N"/>
    <property type="match status" value="1"/>
</dbReference>
<dbReference type="InterPro" id="IPR034136">
    <property type="entry name" value="TOPRIM_Topo6A/Spo11"/>
</dbReference>
<feature type="compositionally biased region" description="Polar residues" evidence="13">
    <location>
        <begin position="300"/>
        <end position="311"/>
    </location>
</feature>
<evidence type="ECO:0000259" key="16">
    <source>
        <dbReference type="Pfam" id="PF21180"/>
    </source>
</evidence>
<dbReference type="InterPro" id="IPR002815">
    <property type="entry name" value="Spo11/TopoVI_A"/>
</dbReference>
<evidence type="ECO:0000256" key="9">
    <source>
        <dbReference type="ARBA" id="ARBA00023125"/>
    </source>
</evidence>
<dbReference type="Pfam" id="PF21180">
    <property type="entry name" value="TOP6A-Spo11_Toprim"/>
    <property type="match status" value="2"/>
</dbReference>
<feature type="domain" description="Topoisomerase 6 subunit A/Spo11 TOPRIM" evidence="16">
    <location>
        <begin position="875"/>
        <end position="935"/>
    </location>
</feature>
<dbReference type="Gene3D" id="1.10.10.10">
    <property type="entry name" value="Winged helix-like DNA-binding domain superfamily/Winged helix DNA-binding domain"/>
    <property type="match status" value="1"/>
</dbReference>
<dbReference type="InterPro" id="IPR049333">
    <property type="entry name" value="Topo_VI_alpha"/>
</dbReference>
<evidence type="ECO:0000259" key="14">
    <source>
        <dbReference type="Pfam" id="PF04406"/>
    </source>
</evidence>
<accession>A0A388L061</accession>
<feature type="domain" description="Topoisomerase 6 subunit A/Spo11 TOPRIM" evidence="16">
    <location>
        <begin position="797"/>
        <end position="868"/>
    </location>
</feature>
<dbReference type="PRINTS" id="PR01550">
    <property type="entry name" value="TOP6AFAMILY"/>
</dbReference>
<feature type="region of interest" description="Disordered" evidence="13">
    <location>
        <begin position="230"/>
        <end position="380"/>
    </location>
</feature>
<dbReference type="GO" id="GO:0000228">
    <property type="term" value="C:nuclear chromosome"/>
    <property type="evidence" value="ECO:0007669"/>
    <property type="project" value="TreeGrafter"/>
</dbReference>
<dbReference type="GO" id="GO:0000706">
    <property type="term" value="P:meiotic DNA double-strand break processing"/>
    <property type="evidence" value="ECO:0007669"/>
    <property type="project" value="TreeGrafter"/>
</dbReference>
<feature type="region of interest" description="Disordered" evidence="13">
    <location>
        <begin position="426"/>
        <end position="474"/>
    </location>
</feature>
<feature type="domain" description="Type II DNA topoisomerase VI subunit A all-beta" evidence="15">
    <location>
        <begin position="752"/>
        <end position="789"/>
    </location>
</feature>
<dbReference type="GO" id="GO:0007131">
    <property type="term" value="P:reciprocal meiotic recombination"/>
    <property type="evidence" value="ECO:0007669"/>
    <property type="project" value="TreeGrafter"/>
</dbReference>
<dbReference type="GO" id="GO:0003677">
    <property type="term" value="F:DNA binding"/>
    <property type="evidence" value="ECO:0007669"/>
    <property type="project" value="UniProtKB-UniRule"/>
</dbReference>
<keyword evidence="18" id="KW-1185">Reference proteome</keyword>
<dbReference type="PRINTS" id="PR01552">
    <property type="entry name" value="TPISMRASE6A"/>
</dbReference>
<dbReference type="STRING" id="69332.A0A388L061"/>
<evidence type="ECO:0000256" key="8">
    <source>
        <dbReference type="ARBA" id="ARBA00023029"/>
    </source>
</evidence>
<evidence type="ECO:0000256" key="10">
    <source>
        <dbReference type="ARBA" id="ARBA00023235"/>
    </source>
</evidence>
<evidence type="ECO:0000256" key="11">
    <source>
        <dbReference type="PROSITE-ProRule" id="PRU01385"/>
    </source>
</evidence>
<feature type="compositionally biased region" description="Polar residues" evidence="13">
    <location>
        <begin position="251"/>
        <end position="266"/>
    </location>
</feature>